<comment type="caution">
    <text evidence="3">The sequence shown here is derived from an EMBL/GenBank/DDBJ whole genome shotgun (WGS) entry which is preliminary data.</text>
</comment>
<feature type="region of interest" description="Disordered" evidence="1">
    <location>
        <begin position="1"/>
        <end position="27"/>
    </location>
</feature>
<sequence length="77" mass="8241">MNHRASPSRPFTAEKVTEYHEGDGYPDATTSWKTVELEGPQVLEPGVEAAWVSTNATAQYGLAAIQNLALVGDKLPG</sequence>
<keyword evidence="4" id="KW-1185">Reference proteome</keyword>
<organism evidence="3 4">
    <name type="scientific">Streptomyces antimycoticus</name>
    <dbReference type="NCBI Taxonomy" id="68175"/>
    <lineage>
        <taxon>Bacteria</taxon>
        <taxon>Bacillati</taxon>
        <taxon>Actinomycetota</taxon>
        <taxon>Actinomycetes</taxon>
        <taxon>Kitasatosporales</taxon>
        <taxon>Streptomycetaceae</taxon>
        <taxon>Streptomyces</taxon>
        <taxon>Streptomyces violaceusniger group</taxon>
    </lineage>
</organism>
<dbReference type="Proteomes" id="UP000299290">
    <property type="component" value="Unassembled WGS sequence"/>
</dbReference>
<evidence type="ECO:0000259" key="2">
    <source>
        <dbReference type="Pfam" id="PF21346"/>
    </source>
</evidence>
<protein>
    <recommendedName>
        <fullName evidence="2">PcRGLX/YetA-like C-terminal alpha/alpha toroid domain-containing protein</fullName>
    </recommendedName>
</protein>
<dbReference type="Pfam" id="PF21346">
    <property type="entry name" value="PcRGLX_3rd"/>
    <property type="match status" value="1"/>
</dbReference>
<accession>A0A4D4KJF7</accession>
<dbReference type="EMBL" id="BJHV01000001">
    <property type="protein sequence ID" value="GDY46900.1"/>
    <property type="molecule type" value="Genomic_DNA"/>
</dbReference>
<name>A0A4D4KJF7_9ACTN</name>
<evidence type="ECO:0000313" key="3">
    <source>
        <dbReference type="EMBL" id="GDY46900.1"/>
    </source>
</evidence>
<reference evidence="3 4" key="1">
    <citation type="journal article" date="2020" name="Int. J. Syst. Evol. Microbiol.">
        <title>Reclassification of Streptomyces castelarensis and Streptomyces sporoclivatus as later heterotypic synonyms of Streptomyces antimycoticus.</title>
        <authorList>
            <person name="Komaki H."/>
            <person name="Tamura T."/>
        </authorList>
    </citation>
    <scope>NUCLEOTIDE SEQUENCE [LARGE SCALE GENOMIC DNA]</scope>
    <source>
        <strain evidence="3 4">NBRC 12839</strain>
    </source>
</reference>
<dbReference type="InterPro" id="IPR048331">
    <property type="entry name" value="PcRGLX/YetA_3rd"/>
</dbReference>
<evidence type="ECO:0000313" key="4">
    <source>
        <dbReference type="Proteomes" id="UP000299290"/>
    </source>
</evidence>
<proteinExistence type="predicted"/>
<feature type="domain" description="PcRGLX/YetA-like C-terminal alpha/alpha toroid" evidence="2">
    <location>
        <begin position="19"/>
        <end position="75"/>
    </location>
</feature>
<gene>
    <name evidence="3" type="ORF">SANT12839_077820</name>
</gene>
<evidence type="ECO:0000256" key="1">
    <source>
        <dbReference type="SAM" id="MobiDB-lite"/>
    </source>
</evidence>
<dbReference type="AlphaFoldDB" id="A0A4D4KJF7"/>